<accession>A0A9W6Z357</accession>
<dbReference type="Proteomes" id="UP001165063">
    <property type="component" value="Unassembled WGS sequence"/>
</dbReference>
<gene>
    <name evidence="1" type="ORF">Amon01_000741200</name>
</gene>
<proteinExistence type="predicted"/>
<reference evidence="1" key="1">
    <citation type="submission" date="2023-04" db="EMBL/GenBank/DDBJ databases">
        <title>Ambrosiozyma monospora NBRC 1965.</title>
        <authorList>
            <person name="Ichikawa N."/>
            <person name="Sato H."/>
            <person name="Tonouchi N."/>
        </authorList>
    </citation>
    <scope>NUCLEOTIDE SEQUENCE</scope>
    <source>
        <strain evidence="1">NBRC 1965</strain>
    </source>
</reference>
<keyword evidence="2" id="KW-1185">Reference proteome</keyword>
<name>A0A9W6Z357_AMBMO</name>
<dbReference type="EMBL" id="BSXU01005419">
    <property type="protein sequence ID" value="GMG53463.1"/>
    <property type="molecule type" value="Genomic_DNA"/>
</dbReference>
<sequence>MSHPLVSMMNSMLQQLANILVCNQTIDGELNDLLTPTGLRSIPFHHLLYPAIDFTFAPQWTPNDANLNLLIANHSTGINISQIQRNLAYVTSSNANLENVSHYPPSSRVDDVTIITTIINHFSYPPLLAYIKAWFSIITSNSHISSSPQEYSPSTMNILLHSTPPAQSSDVS</sequence>
<evidence type="ECO:0000313" key="2">
    <source>
        <dbReference type="Proteomes" id="UP001165063"/>
    </source>
</evidence>
<organism evidence="1 2">
    <name type="scientific">Ambrosiozyma monospora</name>
    <name type="common">Yeast</name>
    <name type="synonym">Endomycopsis monosporus</name>
    <dbReference type="NCBI Taxonomy" id="43982"/>
    <lineage>
        <taxon>Eukaryota</taxon>
        <taxon>Fungi</taxon>
        <taxon>Dikarya</taxon>
        <taxon>Ascomycota</taxon>
        <taxon>Saccharomycotina</taxon>
        <taxon>Pichiomycetes</taxon>
        <taxon>Pichiales</taxon>
        <taxon>Pichiaceae</taxon>
        <taxon>Ambrosiozyma</taxon>
    </lineage>
</organism>
<evidence type="ECO:0000313" key="1">
    <source>
        <dbReference type="EMBL" id="GMG53463.1"/>
    </source>
</evidence>
<dbReference type="AlphaFoldDB" id="A0A9W6Z357"/>
<protein>
    <submittedName>
        <fullName evidence="1">Unnamed protein product</fullName>
    </submittedName>
</protein>
<comment type="caution">
    <text evidence="1">The sequence shown here is derived from an EMBL/GenBank/DDBJ whole genome shotgun (WGS) entry which is preliminary data.</text>
</comment>